<dbReference type="AlphaFoldDB" id="E0W5J5"/>
<reference evidence="3" key="1">
    <citation type="journal article" date="2011" name="Plant Cell">
        <title>Transcriptional programming and functional interactions within the Phytophthora sojae RXLR effector repertoire.</title>
        <authorList>
            <person name="Wang Q."/>
            <person name="Han C."/>
            <person name="Ferreira A.O."/>
            <person name="Yu X."/>
            <person name="Ye W."/>
            <person name="Tripathy S."/>
            <person name="Kale S.D."/>
            <person name="Gu B."/>
            <person name="Sheng Y."/>
            <person name="Sui Y."/>
            <person name="Wang X."/>
            <person name="Zhang Z."/>
            <person name="Cheng B."/>
            <person name="Dong S."/>
            <person name="Shan W."/>
            <person name="Zheng X."/>
            <person name="Dou D."/>
            <person name="Tyler B.M."/>
            <person name="Wang Y."/>
        </authorList>
    </citation>
    <scope>NUCLEOTIDE SEQUENCE</scope>
    <source>
        <strain evidence="2">P7064</strain>
        <strain evidence="3">P7074</strain>
        <strain evidence="4">P7076</strain>
    </source>
</reference>
<evidence type="ECO:0000313" key="4">
    <source>
        <dbReference type="EMBL" id="AEK81090.1"/>
    </source>
</evidence>
<dbReference type="VEuPathDB" id="FungiDB:PHYSODRAFT_286360"/>
<evidence type="ECO:0000256" key="1">
    <source>
        <dbReference type="SAM" id="SignalP"/>
    </source>
</evidence>
<evidence type="ECO:0000313" key="2">
    <source>
        <dbReference type="EMBL" id="AEK81088.1"/>
    </source>
</evidence>
<sequence>MLRTIALLLVFALLAAASEAVLRPTEAGQVEVANRLRTSPKRLLRAASTIIDDEERAIIPVGEQTLLKFSKIVGKKGMQTLAKRLEGKAWEVGKKADHKAWLKAGASPQSKFLEYKWKDKTYEELLQDPNYIRYLGFDELWMKAQHKKGTIQTAEAYLKKVQEDAKKKAAG</sequence>
<feature type="chain" id="PRO_5007652774" evidence="1">
    <location>
        <begin position="21"/>
        <end position="171"/>
    </location>
</feature>
<feature type="signal peptide" evidence="1">
    <location>
        <begin position="1"/>
        <end position="20"/>
    </location>
</feature>
<organism evidence="3">
    <name type="scientific">Phytophthora sojae</name>
    <name type="common">Soybean stem and root rot agent</name>
    <name type="synonym">Phytophthora megasperma f. sp. glycines</name>
    <dbReference type="NCBI Taxonomy" id="67593"/>
    <lineage>
        <taxon>Eukaryota</taxon>
        <taxon>Sar</taxon>
        <taxon>Stramenopiles</taxon>
        <taxon>Oomycota</taxon>
        <taxon>Peronosporomycetes</taxon>
        <taxon>Peronosporales</taxon>
        <taxon>Peronosporaceae</taxon>
        <taxon>Phytophthora</taxon>
    </lineage>
</organism>
<keyword evidence="1" id="KW-0732">Signal</keyword>
<proteinExistence type="predicted"/>
<dbReference type="EMBL" id="JN254277">
    <property type="protein sequence ID" value="AEK81090.1"/>
    <property type="molecule type" value="Genomic_DNA"/>
</dbReference>
<dbReference type="HOGENOM" id="CLU_1130948_0_0_1"/>
<dbReference type="EMBL" id="JN254275">
    <property type="protein sequence ID" value="AEK81088.1"/>
    <property type="molecule type" value="Genomic_DNA"/>
</dbReference>
<name>E0W5J5_PHYSO</name>
<dbReference type="EMBL" id="JN254276">
    <property type="protein sequence ID" value="AEK81089.1"/>
    <property type="molecule type" value="Genomic_DNA"/>
</dbReference>
<accession>E0W5J5</accession>
<protein>
    <submittedName>
        <fullName evidence="3">Avh272</fullName>
    </submittedName>
</protein>
<gene>
    <name evidence="3" type="primary">Avh</name>
</gene>
<dbReference type="RefSeq" id="XP_009529451.1">
    <property type="nucleotide sequence ID" value="XM_009531156.1"/>
</dbReference>
<dbReference type="KEGG" id="psoj:PHYSODRAFT_286360"/>
<dbReference type="OrthoDB" id="94173at2759"/>
<evidence type="ECO:0000313" key="3">
    <source>
        <dbReference type="EMBL" id="AEK81089.1"/>
    </source>
</evidence>
<dbReference type="SMR" id="E0W5J5"/>